<reference evidence="3 4" key="1">
    <citation type="submission" date="2018-06" db="EMBL/GenBank/DDBJ databases">
        <authorList>
            <consortium name="Pathogen Informatics"/>
            <person name="Doyle S."/>
        </authorList>
    </citation>
    <scope>NUCLEOTIDE SEQUENCE [LARGE SCALE GENOMIC DNA]</scope>
    <source>
        <strain evidence="3 4">NCTC204</strain>
    </source>
</reference>
<keyword evidence="3" id="KW-0456">Lyase</keyword>
<comment type="cofactor">
    <cofactor evidence="1">
        <name>pyridoxal 5'-phosphate</name>
        <dbReference type="ChEBI" id="CHEBI:597326"/>
    </cofactor>
</comment>
<evidence type="ECO:0000256" key="1">
    <source>
        <dbReference type="ARBA" id="ARBA00001933"/>
    </source>
</evidence>
<dbReference type="GO" id="GO:0008721">
    <property type="term" value="F:D-serine ammonia-lyase activity"/>
    <property type="evidence" value="ECO:0007669"/>
    <property type="project" value="UniProtKB-EC"/>
</dbReference>
<evidence type="ECO:0000313" key="3">
    <source>
        <dbReference type="EMBL" id="STU86499.1"/>
    </source>
</evidence>
<organism evidence="3 4">
    <name type="scientific">Klebsiella pneumoniae</name>
    <dbReference type="NCBI Taxonomy" id="573"/>
    <lineage>
        <taxon>Bacteria</taxon>
        <taxon>Pseudomonadati</taxon>
        <taxon>Pseudomonadota</taxon>
        <taxon>Gammaproteobacteria</taxon>
        <taxon>Enterobacterales</taxon>
        <taxon>Enterobacteriaceae</taxon>
        <taxon>Klebsiella/Raoultella group</taxon>
        <taxon>Klebsiella</taxon>
        <taxon>Klebsiella pneumoniae complex</taxon>
    </lineage>
</organism>
<dbReference type="InterPro" id="IPR000634">
    <property type="entry name" value="Ser/Thr_deHydtase_PyrdxlP-BS"/>
</dbReference>
<evidence type="ECO:0000256" key="2">
    <source>
        <dbReference type="ARBA" id="ARBA00022898"/>
    </source>
</evidence>
<evidence type="ECO:0000313" key="4">
    <source>
        <dbReference type="Proteomes" id="UP000255192"/>
    </source>
</evidence>
<sequence length="154" mass="16334">MKNADLTTLTATFPLVQDLIALKETTWFNPATTTLAEGLPYVGLTADDVQDAHARLQRFAPYLAAAFPETAASCGIIESEVVAIPAMKRSLEQKFGQPISGELLLKKDSHLPISGSIKARGGIYEVLTHGGKAGAGSRAADDRRRLSQIADAGV</sequence>
<gene>
    <name evidence="3" type="primary">dsdA_2</name>
    <name evidence="3" type="ORF">NCTC204_01995</name>
</gene>
<dbReference type="GO" id="GO:0030170">
    <property type="term" value="F:pyridoxal phosphate binding"/>
    <property type="evidence" value="ECO:0007669"/>
    <property type="project" value="InterPro"/>
</dbReference>
<dbReference type="Proteomes" id="UP000255192">
    <property type="component" value="Unassembled WGS sequence"/>
</dbReference>
<dbReference type="AlphaFoldDB" id="A0A377ZY34"/>
<dbReference type="EMBL" id="UGMD01000002">
    <property type="protein sequence ID" value="STU86499.1"/>
    <property type="molecule type" value="Genomic_DNA"/>
</dbReference>
<dbReference type="InterPro" id="IPR036052">
    <property type="entry name" value="TrpB-like_PALP_sf"/>
</dbReference>
<proteinExistence type="predicted"/>
<dbReference type="GO" id="GO:0006520">
    <property type="term" value="P:amino acid metabolic process"/>
    <property type="evidence" value="ECO:0007669"/>
    <property type="project" value="InterPro"/>
</dbReference>
<dbReference type="Gene3D" id="3.40.50.1100">
    <property type="match status" value="1"/>
</dbReference>
<keyword evidence="2" id="KW-0663">Pyridoxal phosphate</keyword>
<protein>
    <submittedName>
        <fullName evidence="3">D-serine dehydratase</fullName>
        <ecNumber evidence="3">4.3.1.18</ecNumber>
    </submittedName>
</protein>
<dbReference type="PROSITE" id="PS00165">
    <property type="entry name" value="DEHYDRATASE_SER_THR"/>
    <property type="match status" value="1"/>
</dbReference>
<dbReference type="EC" id="4.3.1.18" evidence="3"/>
<name>A0A377ZY34_KLEPN</name>
<accession>A0A377ZY34</accession>